<proteinExistence type="predicted"/>
<comment type="caution">
    <text evidence="4">The sequence shown here is derived from an EMBL/GenBank/DDBJ whole genome shotgun (WGS) entry which is preliminary data.</text>
</comment>
<dbReference type="InterPro" id="IPR018247">
    <property type="entry name" value="EF_Hand_1_Ca_BS"/>
</dbReference>
<dbReference type="EMBL" id="CAUYUJ010016119">
    <property type="protein sequence ID" value="CAK0862047.1"/>
    <property type="molecule type" value="Genomic_DNA"/>
</dbReference>
<evidence type="ECO:0000313" key="4">
    <source>
        <dbReference type="EMBL" id="CAK0862047.1"/>
    </source>
</evidence>
<dbReference type="Pfam" id="PF13499">
    <property type="entry name" value="EF-hand_7"/>
    <property type="match status" value="1"/>
</dbReference>
<dbReference type="InterPro" id="IPR002048">
    <property type="entry name" value="EF_hand_dom"/>
</dbReference>
<feature type="region of interest" description="Disordered" evidence="2">
    <location>
        <begin position="89"/>
        <end position="145"/>
    </location>
</feature>
<reference evidence="4" key="1">
    <citation type="submission" date="2023-10" db="EMBL/GenBank/DDBJ databases">
        <authorList>
            <person name="Chen Y."/>
            <person name="Shah S."/>
            <person name="Dougan E. K."/>
            <person name="Thang M."/>
            <person name="Chan C."/>
        </authorList>
    </citation>
    <scope>NUCLEOTIDE SEQUENCE [LARGE SCALE GENOMIC DNA]</scope>
</reference>
<keyword evidence="1" id="KW-0106">Calcium</keyword>
<dbReference type="InterPro" id="IPR011992">
    <property type="entry name" value="EF-hand-dom_pair"/>
</dbReference>
<evidence type="ECO:0000256" key="1">
    <source>
        <dbReference type="ARBA" id="ARBA00022837"/>
    </source>
</evidence>
<dbReference type="SMART" id="SM00054">
    <property type="entry name" value="EFh"/>
    <property type="match status" value="1"/>
</dbReference>
<feature type="compositionally biased region" description="Basic and acidic residues" evidence="2">
    <location>
        <begin position="89"/>
        <end position="98"/>
    </location>
</feature>
<feature type="domain" description="EF-hand" evidence="3">
    <location>
        <begin position="50"/>
        <end position="85"/>
    </location>
</feature>
<dbReference type="PROSITE" id="PS50222">
    <property type="entry name" value="EF_HAND_2"/>
    <property type="match status" value="1"/>
</dbReference>
<protein>
    <recommendedName>
        <fullName evidence="3">EF-hand domain-containing protein</fullName>
    </recommendedName>
</protein>
<organism evidence="4 5">
    <name type="scientific">Prorocentrum cordatum</name>
    <dbReference type="NCBI Taxonomy" id="2364126"/>
    <lineage>
        <taxon>Eukaryota</taxon>
        <taxon>Sar</taxon>
        <taxon>Alveolata</taxon>
        <taxon>Dinophyceae</taxon>
        <taxon>Prorocentrales</taxon>
        <taxon>Prorocentraceae</taxon>
        <taxon>Prorocentrum</taxon>
    </lineage>
</organism>
<accession>A0ABN9URL0</accession>
<evidence type="ECO:0000259" key="3">
    <source>
        <dbReference type="PROSITE" id="PS50222"/>
    </source>
</evidence>
<gene>
    <name evidence="4" type="ORF">PCOR1329_LOCUS50561</name>
</gene>
<name>A0ABN9URL0_9DINO</name>
<evidence type="ECO:0000256" key="2">
    <source>
        <dbReference type="SAM" id="MobiDB-lite"/>
    </source>
</evidence>
<dbReference type="Gene3D" id="1.10.238.10">
    <property type="entry name" value="EF-hand"/>
    <property type="match status" value="1"/>
</dbReference>
<keyword evidence="5" id="KW-1185">Reference proteome</keyword>
<dbReference type="CDD" id="cd00051">
    <property type="entry name" value="EFh"/>
    <property type="match status" value="1"/>
</dbReference>
<feature type="compositionally biased region" description="Low complexity" evidence="2">
    <location>
        <begin position="101"/>
        <end position="115"/>
    </location>
</feature>
<dbReference type="Proteomes" id="UP001189429">
    <property type="component" value="Unassembled WGS sequence"/>
</dbReference>
<dbReference type="PROSITE" id="PS00018">
    <property type="entry name" value="EF_HAND_1"/>
    <property type="match status" value="1"/>
</dbReference>
<evidence type="ECO:0000313" key="5">
    <source>
        <dbReference type="Proteomes" id="UP001189429"/>
    </source>
</evidence>
<dbReference type="SUPFAM" id="SSF47473">
    <property type="entry name" value="EF-hand"/>
    <property type="match status" value="1"/>
</dbReference>
<feature type="compositionally biased region" description="Pro residues" evidence="2">
    <location>
        <begin position="136"/>
        <end position="145"/>
    </location>
</feature>
<sequence length="145" mass="15660">MQLFRKFLDRRYESLRQAFRALSAAGGAGRDARFDRTDLAAVLRANCAGVSEDQVDEIFRRFDSSGSGDVSYPEFCAVMSQSAVFGGHLDRQTFRDPPPRAGAAGPAGGWAPAARADFRPPRGFQPPPRSAAVGFQPPPRSAAPF</sequence>